<keyword evidence="3" id="KW-0969">Cilium</keyword>
<evidence type="ECO:0000256" key="4">
    <source>
        <dbReference type="ARBA" id="ARBA00023273"/>
    </source>
</evidence>
<accession>A0A653BRM6</accession>
<evidence type="ECO:0000256" key="9">
    <source>
        <dbReference type="SAM" id="Phobius"/>
    </source>
</evidence>
<evidence type="ECO:0000256" key="6">
    <source>
        <dbReference type="ARBA" id="ARBA00033773"/>
    </source>
</evidence>
<dbReference type="Pfam" id="PF13868">
    <property type="entry name" value="TPH"/>
    <property type="match status" value="1"/>
</dbReference>
<keyword evidence="9" id="KW-1133">Transmembrane helix</keyword>
<proteinExistence type="inferred from homology"/>
<feature type="coiled-coil region" evidence="7">
    <location>
        <begin position="86"/>
        <end position="162"/>
    </location>
</feature>
<protein>
    <recommendedName>
        <fullName evidence="6">Cilia- and flagella-associated protein 53</fullName>
    </recommendedName>
</protein>
<dbReference type="PANTHER" id="PTHR31183">
    <property type="entry name" value="TRICHOPLEIN KERATIN FILAMENT-BINDING PROTEIN FAMILY MEMBER"/>
    <property type="match status" value="1"/>
</dbReference>
<evidence type="ECO:0000313" key="12">
    <source>
        <dbReference type="Proteomes" id="UP000410492"/>
    </source>
</evidence>
<feature type="region of interest" description="Disordered" evidence="8">
    <location>
        <begin position="1"/>
        <end position="40"/>
    </location>
</feature>
<feature type="domain" description="Trichohyalin-plectin-homology" evidence="10">
    <location>
        <begin position="197"/>
        <end position="505"/>
    </location>
</feature>
<evidence type="ECO:0000256" key="7">
    <source>
        <dbReference type="SAM" id="Coils"/>
    </source>
</evidence>
<dbReference type="EMBL" id="CAACVG010003589">
    <property type="protein sequence ID" value="VEN37636.1"/>
    <property type="molecule type" value="Genomic_DNA"/>
</dbReference>
<name>A0A653BRM6_CALMS</name>
<feature type="transmembrane region" description="Helical" evidence="9">
    <location>
        <begin position="537"/>
        <end position="555"/>
    </location>
</feature>
<dbReference type="PANTHER" id="PTHR31183:SF1">
    <property type="entry name" value="CILIA- AND FLAGELLA-ASSOCIATED PROTEIN 53"/>
    <property type="match status" value="1"/>
</dbReference>
<evidence type="ECO:0000256" key="8">
    <source>
        <dbReference type="SAM" id="MobiDB-lite"/>
    </source>
</evidence>
<dbReference type="GO" id="GO:0005929">
    <property type="term" value="C:cilium"/>
    <property type="evidence" value="ECO:0007669"/>
    <property type="project" value="UniProtKB-SubCell"/>
</dbReference>
<dbReference type="AlphaFoldDB" id="A0A653BRM6"/>
<keyword evidence="9" id="KW-0472">Membrane</keyword>
<evidence type="ECO:0000256" key="2">
    <source>
        <dbReference type="ARBA" id="ARBA00023054"/>
    </source>
</evidence>
<keyword evidence="12" id="KW-1185">Reference proteome</keyword>
<keyword evidence="2 7" id="KW-0175">Coiled coil</keyword>
<dbReference type="Proteomes" id="UP000410492">
    <property type="component" value="Unassembled WGS sequence"/>
</dbReference>
<evidence type="ECO:0000256" key="3">
    <source>
        <dbReference type="ARBA" id="ARBA00023069"/>
    </source>
</evidence>
<keyword evidence="9" id="KW-0812">Transmembrane</keyword>
<comment type="subcellular location">
    <subcellularLocation>
        <location evidence="1">Cell projection</location>
        <location evidence="1">Cilium</location>
    </subcellularLocation>
</comment>
<dbReference type="InterPro" id="IPR043596">
    <property type="entry name" value="CFAP53/TCHP"/>
</dbReference>
<sequence>MFGGELPIPKAVRKPRRPPDKQDILCPGLTPGSYGHIGREPNTDYDVKWRQYRQRKKEFCASRDGQWNVQAQQDRIMFKYDSHAAKRQLQRQIKEKVQEKMEAYEKTVEKRREKLHELLAQEERQYVYEVVDMAQKGDVLKMEEMKRRSEFLKAQKEQDRLKIVHEKRLQQYRDRCVELRPALIKRHLIESKNTQLQQMRENEAKRQAERELDRMWHALMQKDIKAKMDREQQELLAVKDKNRDLVEVWNKQMRGRELHKKEVERIALEDKAEMEKLSEKLRREEIEALDEKARKRAKIAKELMEQIASQEEYARKRKEEEDSFNRAFTKLAELEYQKEKDKVQDLSSQAARETHMYRKHLQELEEERKKEEKELEALLEVHRKEIERKQTEAKCKLAEAKAALQRSCLEGRAQQIEDKRKAAEQQLKVKQAENELLQMVFEQNERLQAESDRLQAEAVRQYRDDLSKQIQYNSMLREKEQAELERQLEQGRQEEEYYQKIVADMINLDIPEGNCPHPFKRVFEQYDCRCPPRQSIIFIWFCFLCGCPVLVWLLLRLKSRHVTKIQPKQKCFGHPPMPILVPHPNLFALMTTKK</sequence>
<reference evidence="11 12" key="1">
    <citation type="submission" date="2019-01" db="EMBL/GenBank/DDBJ databases">
        <authorList>
            <person name="Sayadi A."/>
        </authorList>
    </citation>
    <scope>NUCLEOTIDE SEQUENCE [LARGE SCALE GENOMIC DNA]</scope>
</reference>
<evidence type="ECO:0000256" key="1">
    <source>
        <dbReference type="ARBA" id="ARBA00004138"/>
    </source>
</evidence>
<evidence type="ECO:0000256" key="5">
    <source>
        <dbReference type="ARBA" id="ARBA00033747"/>
    </source>
</evidence>
<evidence type="ECO:0000259" key="10">
    <source>
        <dbReference type="Pfam" id="PF13868"/>
    </source>
</evidence>
<keyword evidence="4" id="KW-0966">Cell projection</keyword>
<dbReference type="InterPro" id="IPR043597">
    <property type="entry name" value="TPH_dom"/>
</dbReference>
<organism evidence="11 12">
    <name type="scientific">Callosobruchus maculatus</name>
    <name type="common">Southern cowpea weevil</name>
    <name type="synonym">Pulse bruchid</name>
    <dbReference type="NCBI Taxonomy" id="64391"/>
    <lineage>
        <taxon>Eukaryota</taxon>
        <taxon>Metazoa</taxon>
        <taxon>Ecdysozoa</taxon>
        <taxon>Arthropoda</taxon>
        <taxon>Hexapoda</taxon>
        <taxon>Insecta</taxon>
        <taxon>Pterygota</taxon>
        <taxon>Neoptera</taxon>
        <taxon>Endopterygota</taxon>
        <taxon>Coleoptera</taxon>
        <taxon>Polyphaga</taxon>
        <taxon>Cucujiformia</taxon>
        <taxon>Chrysomeloidea</taxon>
        <taxon>Chrysomelidae</taxon>
        <taxon>Bruchinae</taxon>
        <taxon>Bruchini</taxon>
        <taxon>Callosobruchus</taxon>
    </lineage>
</organism>
<comment type="similarity">
    <text evidence="5">Belongs to the CFAP53 family.</text>
</comment>
<evidence type="ECO:0000313" key="11">
    <source>
        <dbReference type="EMBL" id="VEN37636.1"/>
    </source>
</evidence>
<feature type="coiled-coil region" evidence="7">
    <location>
        <begin position="221"/>
        <end position="492"/>
    </location>
</feature>
<gene>
    <name evidence="11" type="ORF">CALMAC_LOCUS2828</name>
</gene>